<dbReference type="EMBL" id="KZ824943">
    <property type="protein sequence ID" value="RAH72611.1"/>
    <property type="molecule type" value="Genomic_DNA"/>
</dbReference>
<keyword evidence="2" id="KW-1185">Reference proteome</keyword>
<name>A0ACD1HGS7_9EURO</name>
<accession>A0ACD1HGS7</accession>
<organism evidence="1 2">
    <name type="scientific">Aspergillus aculeatinus CBS 121060</name>
    <dbReference type="NCBI Taxonomy" id="1448322"/>
    <lineage>
        <taxon>Eukaryota</taxon>
        <taxon>Fungi</taxon>
        <taxon>Dikarya</taxon>
        <taxon>Ascomycota</taxon>
        <taxon>Pezizomycotina</taxon>
        <taxon>Eurotiomycetes</taxon>
        <taxon>Eurotiomycetidae</taxon>
        <taxon>Eurotiales</taxon>
        <taxon>Aspergillaceae</taxon>
        <taxon>Aspergillus</taxon>
        <taxon>Aspergillus subgen. Circumdati</taxon>
    </lineage>
</organism>
<evidence type="ECO:0000313" key="1">
    <source>
        <dbReference type="EMBL" id="RAH72611.1"/>
    </source>
</evidence>
<dbReference type="Proteomes" id="UP000249661">
    <property type="component" value="Unassembled WGS sequence"/>
</dbReference>
<sequence>MGSSLGRHVHEKVETDTTSGDLQDIRDLYQSTDPEKQPSLLAHIAARAAGKAQLDILDWVLSEGFHVAPGSLNNEFYHQACYAQSLAVWKSLVKNGLDLNGHHSEVFGDALSLAAYYGNVEIARFLLENGQDPNEAWGGYDDLEPGVAVAAHIAAAELGNMEALKLLVEHGPDLEEASGWWTNCGIVEADQWGTALYRAAYKGQREPVMYLLGKGANVHFRDEMGRSNLWAAKQGGNEEVIELVKSAGLEDE</sequence>
<evidence type="ECO:0000313" key="2">
    <source>
        <dbReference type="Proteomes" id="UP000249661"/>
    </source>
</evidence>
<protein>
    <submittedName>
        <fullName evidence="1">Ankyrin</fullName>
    </submittedName>
</protein>
<reference evidence="1" key="1">
    <citation type="submission" date="2018-02" db="EMBL/GenBank/DDBJ databases">
        <title>The genomes of Aspergillus section Nigri reveals drivers in fungal speciation.</title>
        <authorList>
            <consortium name="DOE Joint Genome Institute"/>
            <person name="Vesth T.C."/>
            <person name="Nybo J."/>
            <person name="Theobald S."/>
            <person name="Brandl J."/>
            <person name="Frisvad J.C."/>
            <person name="Nielsen K.F."/>
            <person name="Lyhne E.K."/>
            <person name="Kogle M.E."/>
            <person name="Kuo A."/>
            <person name="Riley R."/>
            <person name="Clum A."/>
            <person name="Nolan M."/>
            <person name="Lipzen A."/>
            <person name="Salamov A."/>
            <person name="Henrissat B."/>
            <person name="Wiebenga A."/>
            <person name="De vries R.P."/>
            <person name="Grigoriev I.V."/>
            <person name="Mortensen U.H."/>
            <person name="Andersen M.R."/>
            <person name="Baker S.E."/>
        </authorList>
    </citation>
    <scope>NUCLEOTIDE SEQUENCE</scope>
    <source>
        <strain evidence="1">CBS 121060</strain>
    </source>
</reference>
<proteinExistence type="predicted"/>
<gene>
    <name evidence="1" type="ORF">BO66DRAFT_369245</name>
</gene>